<dbReference type="EMBL" id="BLXT01003909">
    <property type="protein sequence ID" value="GFO07710.1"/>
    <property type="molecule type" value="Genomic_DNA"/>
</dbReference>
<sequence length="283" mass="33487">MDELAEEVNLRALVEKRKRTVYIKAVFLKIEDINTIQEFFSGLVFVKAKWREPALDHCINKDISTIKWDGMWGPKLDINNILGEAKQQIWRDIQFNNRGEAFALEKRRVKGSFTERMELQEFPFDIQDLSLLITSDHKDDEIQLEEDEEDISNVVTHSFVDESEWDLKNFVQCEPRDRYILGSMIFLFFVAIWHGIITRFSEDDSDKLDLYAYIVFIVVYVLLHALFFVTMIIRGYKRRAEVQQRETDYLKRLENFSQDGDKDGTKKRWRLRPGPTSKVGMKV</sequence>
<feature type="domain" description="Neurotransmitter-gated ion-channel ligand-binding" evidence="3">
    <location>
        <begin position="17"/>
        <end position="170"/>
    </location>
</feature>
<evidence type="ECO:0000256" key="2">
    <source>
        <dbReference type="SAM" id="Phobius"/>
    </source>
</evidence>
<evidence type="ECO:0000256" key="1">
    <source>
        <dbReference type="SAM" id="MobiDB-lite"/>
    </source>
</evidence>
<evidence type="ECO:0000259" key="3">
    <source>
        <dbReference type="Pfam" id="PF02931"/>
    </source>
</evidence>
<dbReference type="Pfam" id="PF02931">
    <property type="entry name" value="Neur_chan_LBD"/>
    <property type="match status" value="1"/>
</dbReference>
<gene>
    <name evidence="4" type="ORF">PoB_003421500</name>
</gene>
<dbReference type="GO" id="GO:0005230">
    <property type="term" value="F:extracellular ligand-gated monoatomic ion channel activity"/>
    <property type="evidence" value="ECO:0007669"/>
    <property type="project" value="InterPro"/>
</dbReference>
<organism evidence="4 5">
    <name type="scientific">Plakobranchus ocellatus</name>
    <dbReference type="NCBI Taxonomy" id="259542"/>
    <lineage>
        <taxon>Eukaryota</taxon>
        <taxon>Metazoa</taxon>
        <taxon>Spiralia</taxon>
        <taxon>Lophotrochozoa</taxon>
        <taxon>Mollusca</taxon>
        <taxon>Gastropoda</taxon>
        <taxon>Heterobranchia</taxon>
        <taxon>Euthyneura</taxon>
        <taxon>Panpulmonata</taxon>
        <taxon>Sacoglossa</taxon>
        <taxon>Placobranchoidea</taxon>
        <taxon>Plakobranchidae</taxon>
        <taxon>Plakobranchus</taxon>
    </lineage>
</organism>
<evidence type="ECO:0000313" key="4">
    <source>
        <dbReference type="EMBL" id="GFO07710.1"/>
    </source>
</evidence>
<dbReference type="SUPFAM" id="SSF63712">
    <property type="entry name" value="Nicotinic receptor ligand binding domain-like"/>
    <property type="match status" value="1"/>
</dbReference>
<keyword evidence="4" id="KW-0675">Receptor</keyword>
<keyword evidence="2" id="KW-0472">Membrane</keyword>
<comment type="caution">
    <text evidence="4">The sequence shown here is derived from an EMBL/GenBank/DDBJ whole genome shotgun (WGS) entry which is preliminary data.</text>
</comment>
<dbReference type="Gene3D" id="2.70.170.10">
    <property type="entry name" value="Neurotransmitter-gated ion-channel ligand-binding domain"/>
    <property type="match status" value="1"/>
</dbReference>
<keyword evidence="5" id="KW-1185">Reference proteome</keyword>
<feature type="transmembrane region" description="Helical" evidence="2">
    <location>
        <begin position="179"/>
        <end position="198"/>
    </location>
</feature>
<feature type="region of interest" description="Disordered" evidence="1">
    <location>
        <begin position="261"/>
        <end position="283"/>
    </location>
</feature>
<keyword evidence="2" id="KW-1133">Transmembrane helix</keyword>
<evidence type="ECO:0000313" key="5">
    <source>
        <dbReference type="Proteomes" id="UP000735302"/>
    </source>
</evidence>
<dbReference type="GO" id="GO:0016020">
    <property type="term" value="C:membrane"/>
    <property type="evidence" value="ECO:0007669"/>
    <property type="project" value="InterPro"/>
</dbReference>
<keyword evidence="2" id="KW-0812">Transmembrane</keyword>
<accession>A0AAV4ALG5</accession>
<dbReference type="Proteomes" id="UP000735302">
    <property type="component" value="Unassembled WGS sequence"/>
</dbReference>
<name>A0AAV4ALG5_9GAST</name>
<proteinExistence type="predicted"/>
<dbReference type="InterPro" id="IPR006202">
    <property type="entry name" value="Neur_chan_lig-bd"/>
</dbReference>
<reference evidence="4 5" key="1">
    <citation type="journal article" date="2021" name="Elife">
        <title>Chloroplast acquisition without the gene transfer in kleptoplastic sea slugs, Plakobranchus ocellatus.</title>
        <authorList>
            <person name="Maeda T."/>
            <person name="Takahashi S."/>
            <person name="Yoshida T."/>
            <person name="Shimamura S."/>
            <person name="Takaki Y."/>
            <person name="Nagai Y."/>
            <person name="Toyoda A."/>
            <person name="Suzuki Y."/>
            <person name="Arimoto A."/>
            <person name="Ishii H."/>
            <person name="Satoh N."/>
            <person name="Nishiyama T."/>
            <person name="Hasebe M."/>
            <person name="Maruyama T."/>
            <person name="Minagawa J."/>
            <person name="Obokata J."/>
            <person name="Shigenobu S."/>
        </authorList>
    </citation>
    <scope>NUCLEOTIDE SEQUENCE [LARGE SCALE GENOMIC DNA]</scope>
</reference>
<dbReference type="AlphaFoldDB" id="A0AAV4ALG5"/>
<feature type="transmembrane region" description="Helical" evidence="2">
    <location>
        <begin position="210"/>
        <end position="233"/>
    </location>
</feature>
<protein>
    <submittedName>
        <fullName evidence="4">Gamma-aminobutyric acid receptor subunit gamma-2</fullName>
    </submittedName>
</protein>
<dbReference type="InterPro" id="IPR036734">
    <property type="entry name" value="Neur_chan_lig-bd_sf"/>
</dbReference>